<organism evidence="2 3">
    <name type="scientific">Lepeophtheirus salmonis</name>
    <name type="common">Salmon louse</name>
    <name type="synonym">Caligus salmonis</name>
    <dbReference type="NCBI Taxonomy" id="72036"/>
    <lineage>
        <taxon>Eukaryota</taxon>
        <taxon>Metazoa</taxon>
        <taxon>Ecdysozoa</taxon>
        <taxon>Arthropoda</taxon>
        <taxon>Crustacea</taxon>
        <taxon>Multicrustacea</taxon>
        <taxon>Hexanauplia</taxon>
        <taxon>Copepoda</taxon>
        <taxon>Siphonostomatoida</taxon>
        <taxon>Caligidae</taxon>
        <taxon>Lepeophtheirus</taxon>
    </lineage>
</organism>
<dbReference type="InterPro" id="IPR041677">
    <property type="entry name" value="DNA2/NAM7_AAA_11"/>
</dbReference>
<proteinExistence type="predicted"/>
<dbReference type="OrthoDB" id="6513042at2759"/>
<name>A0A7R8CF75_LEPSM</name>
<dbReference type="Gene3D" id="3.40.50.300">
    <property type="entry name" value="P-loop containing nucleotide triphosphate hydrolases"/>
    <property type="match status" value="1"/>
</dbReference>
<dbReference type="InterPro" id="IPR045055">
    <property type="entry name" value="DNA2/NAM7-like"/>
</dbReference>
<dbReference type="GO" id="GO:0043186">
    <property type="term" value="C:P granule"/>
    <property type="evidence" value="ECO:0007669"/>
    <property type="project" value="TreeGrafter"/>
</dbReference>
<keyword evidence="2" id="KW-0378">Hydrolase</keyword>
<protein>
    <submittedName>
        <fullName evidence="2">MOV10</fullName>
        <ecNumber evidence="2">3.6.4.13</ecNumber>
    </submittedName>
</protein>
<dbReference type="EMBL" id="HG994580">
    <property type="protein sequence ID" value="CAF2763821.1"/>
    <property type="molecule type" value="Genomic_DNA"/>
</dbReference>
<dbReference type="GO" id="GO:0003724">
    <property type="term" value="F:RNA helicase activity"/>
    <property type="evidence" value="ECO:0007669"/>
    <property type="project" value="UniProtKB-EC"/>
</dbReference>
<dbReference type="GO" id="GO:0035194">
    <property type="term" value="P:regulatory ncRNA-mediated post-transcriptional gene silencing"/>
    <property type="evidence" value="ECO:0007669"/>
    <property type="project" value="TreeGrafter"/>
</dbReference>
<evidence type="ECO:0000313" key="2">
    <source>
        <dbReference type="EMBL" id="CAF2763821.1"/>
    </source>
</evidence>
<evidence type="ECO:0000313" key="3">
    <source>
        <dbReference type="Proteomes" id="UP000675881"/>
    </source>
</evidence>
<dbReference type="Pfam" id="PF13086">
    <property type="entry name" value="AAA_11"/>
    <property type="match status" value="1"/>
</dbReference>
<keyword evidence="3" id="KW-1185">Reference proteome</keyword>
<sequence>MIEHILGFSSYPFPYIIFGPPGTGKSSTVAEAIKQVHHDPKKTRILVCAPSNTAVDVVTEKILDDISPCSVLHVVAARHKEKYDSKTGPFKESLQIGGSEWQIVNWIVCNKDKSFVILSTSVMGYVVSKMQ</sequence>
<evidence type="ECO:0000259" key="1">
    <source>
        <dbReference type="Pfam" id="PF13086"/>
    </source>
</evidence>
<dbReference type="SUPFAM" id="SSF52540">
    <property type="entry name" value="P-loop containing nucleoside triphosphate hydrolases"/>
    <property type="match status" value="1"/>
</dbReference>
<dbReference type="Proteomes" id="UP000675881">
    <property type="component" value="Chromosome 1"/>
</dbReference>
<dbReference type="PANTHER" id="PTHR10887:SF322">
    <property type="entry name" value="HELICASE MOV-10"/>
    <property type="match status" value="1"/>
</dbReference>
<dbReference type="InterPro" id="IPR027417">
    <property type="entry name" value="P-loop_NTPase"/>
</dbReference>
<feature type="domain" description="DNA2/NAM7 helicase helicase" evidence="1">
    <location>
        <begin position="16"/>
        <end position="65"/>
    </location>
</feature>
<dbReference type="GO" id="GO:0016787">
    <property type="term" value="F:hydrolase activity"/>
    <property type="evidence" value="ECO:0007669"/>
    <property type="project" value="UniProtKB-KW"/>
</dbReference>
<accession>A0A7R8CF75</accession>
<reference evidence="2" key="1">
    <citation type="submission" date="2021-02" db="EMBL/GenBank/DDBJ databases">
        <authorList>
            <person name="Bekaert M."/>
        </authorList>
    </citation>
    <scope>NUCLEOTIDE SEQUENCE</scope>
    <source>
        <strain evidence="2">IoA-00</strain>
    </source>
</reference>
<dbReference type="EC" id="3.6.4.13" evidence="2"/>
<gene>
    <name evidence="2" type="ORF">LSAA_699</name>
</gene>
<dbReference type="AlphaFoldDB" id="A0A7R8CF75"/>
<dbReference type="PANTHER" id="PTHR10887">
    <property type="entry name" value="DNA2/NAM7 HELICASE FAMILY"/>
    <property type="match status" value="1"/>
</dbReference>
<dbReference type="GO" id="GO:0005829">
    <property type="term" value="C:cytosol"/>
    <property type="evidence" value="ECO:0007669"/>
    <property type="project" value="TreeGrafter"/>
</dbReference>